<organism evidence="1 2">
    <name type="scientific">Micromonospora costi</name>
    <dbReference type="NCBI Taxonomy" id="1530042"/>
    <lineage>
        <taxon>Bacteria</taxon>
        <taxon>Bacillati</taxon>
        <taxon>Actinomycetota</taxon>
        <taxon>Actinomycetes</taxon>
        <taxon>Micromonosporales</taxon>
        <taxon>Micromonosporaceae</taxon>
        <taxon>Micromonospora</taxon>
    </lineage>
</organism>
<comment type="caution">
    <text evidence="1">The sequence shown here is derived from an EMBL/GenBank/DDBJ whole genome shotgun (WGS) entry which is preliminary data.</text>
</comment>
<protein>
    <submittedName>
        <fullName evidence="1">Uncharacterized protein</fullName>
    </submittedName>
</protein>
<accession>A0A3A9ZWF9</accession>
<dbReference type="OrthoDB" id="4077754at2"/>
<evidence type="ECO:0000313" key="2">
    <source>
        <dbReference type="Proteomes" id="UP000279968"/>
    </source>
</evidence>
<evidence type="ECO:0000313" key="1">
    <source>
        <dbReference type="EMBL" id="RKN52642.1"/>
    </source>
</evidence>
<name>A0A3A9ZWF9_9ACTN</name>
<dbReference type="AlphaFoldDB" id="A0A3A9ZWF9"/>
<reference evidence="1 2" key="1">
    <citation type="journal article" date="2015" name="Int. J. Syst. Evol. Microbiol.">
        <title>Micromonospora costi sp. nov., isolated from a leaf of Costus speciosus.</title>
        <authorList>
            <person name="Thawai C."/>
        </authorList>
    </citation>
    <scope>NUCLEOTIDE SEQUENCE [LARGE SCALE GENOMIC DNA]</scope>
    <source>
        <strain evidence="1 2">CS1-12</strain>
    </source>
</reference>
<dbReference type="EMBL" id="RBAN01000004">
    <property type="protein sequence ID" value="RKN52642.1"/>
    <property type="molecule type" value="Genomic_DNA"/>
</dbReference>
<gene>
    <name evidence="1" type="ORF">D7193_22570</name>
</gene>
<proteinExistence type="predicted"/>
<sequence length="134" mass="15352">MLDLNGGDTDRWLGEAVSILRSEGPRAAYEALDHGGRCKLKRLGPSFFTKLLYFLGWNSCSGRQRPLILDRYVVIGLKRCGSVDWPEFGPWTADQYAEYLAWAREKASQWGVETEADVVERRLWEYGKCLAAYR</sequence>
<dbReference type="InterPro" id="IPR048868">
    <property type="entry name" value="OGG-like_put"/>
</dbReference>
<keyword evidence="2" id="KW-1185">Reference proteome</keyword>
<dbReference type="Proteomes" id="UP000279968">
    <property type="component" value="Unassembled WGS sequence"/>
</dbReference>
<dbReference type="Pfam" id="PF21790">
    <property type="entry name" value="OGG"/>
    <property type="match status" value="1"/>
</dbReference>